<dbReference type="Proteomes" id="UP001139150">
    <property type="component" value="Unassembled WGS sequence"/>
</dbReference>
<dbReference type="SMART" id="SM00155">
    <property type="entry name" value="PLDc"/>
    <property type="match status" value="2"/>
</dbReference>
<proteinExistence type="predicted"/>
<dbReference type="EMBL" id="JAKRYL010000036">
    <property type="protein sequence ID" value="MCL7749692.1"/>
    <property type="molecule type" value="Genomic_DNA"/>
</dbReference>
<keyword evidence="4" id="KW-1185">Reference proteome</keyword>
<gene>
    <name evidence="3" type="ORF">MF646_21495</name>
</gene>
<dbReference type="InterPro" id="IPR025202">
    <property type="entry name" value="PLD-like_dom"/>
</dbReference>
<dbReference type="GO" id="GO:0032049">
    <property type="term" value="P:cardiolipin biosynthetic process"/>
    <property type="evidence" value="ECO:0007669"/>
    <property type="project" value="UniProtKB-ARBA"/>
</dbReference>
<evidence type="ECO:0000259" key="2">
    <source>
        <dbReference type="PROSITE" id="PS50035"/>
    </source>
</evidence>
<name>A0A9X2I7Z2_9BACI</name>
<feature type="transmembrane region" description="Helical" evidence="1">
    <location>
        <begin position="6"/>
        <end position="24"/>
    </location>
</feature>
<dbReference type="Gene3D" id="3.30.870.10">
    <property type="entry name" value="Endonuclease Chain A"/>
    <property type="match status" value="2"/>
</dbReference>
<protein>
    <submittedName>
        <fullName evidence="3">Phospholipase D family protein</fullName>
    </submittedName>
</protein>
<feature type="domain" description="PLD phosphodiesterase" evidence="2">
    <location>
        <begin position="372"/>
        <end position="399"/>
    </location>
</feature>
<dbReference type="SUPFAM" id="SSF56024">
    <property type="entry name" value="Phospholipase D/nuclease"/>
    <property type="match status" value="2"/>
</dbReference>
<keyword evidence="1" id="KW-0812">Transmembrane</keyword>
<dbReference type="InterPro" id="IPR001736">
    <property type="entry name" value="PLipase_D/transphosphatidylase"/>
</dbReference>
<dbReference type="PANTHER" id="PTHR21248:SF12">
    <property type="entry name" value="CARDIOLIPIN SYNTHASE C"/>
    <property type="match status" value="1"/>
</dbReference>
<feature type="domain" description="PLD phosphodiesterase" evidence="2">
    <location>
        <begin position="149"/>
        <end position="176"/>
    </location>
</feature>
<evidence type="ECO:0000256" key="1">
    <source>
        <dbReference type="SAM" id="Phobius"/>
    </source>
</evidence>
<reference evidence="3" key="1">
    <citation type="submission" date="2022-02" db="EMBL/GenBank/DDBJ databases">
        <title>Halalkalibacter sp. nov. isolated from Lonar Lake, India.</title>
        <authorList>
            <person name="Joshi A."/>
            <person name="Thite S."/>
            <person name="Lodha T."/>
        </authorList>
    </citation>
    <scope>NUCLEOTIDE SEQUENCE</scope>
    <source>
        <strain evidence="3">MEB205</strain>
    </source>
</reference>
<evidence type="ECO:0000313" key="3">
    <source>
        <dbReference type="EMBL" id="MCL7749692.1"/>
    </source>
</evidence>
<organism evidence="3 4">
    <name type="scientific">Halalkalibacter alkaliphilus</name>
    <dbReference type="NCBI Taxonomy" id="2917993"/>
    <lineage>
        <taxon>Bacteria</taxon>
        <taxon>Bacillati</taxon>
        <taxon>Bacillota</taxon>
        <taxon>Bacilli</taxon>
        <taxon>Bacillales</taxon>
        <taxon>Bacillaceae</taxon>
        <taxon>Halalkalibacter</taxon>
    </lineage>
</organism>
<dbReference type="GO" id="GO:0030572">
    <property type="term" value="F:phosphatidyltransferase activity"/>
    <property type="evidence" value="ECO:0007669"/>
    <property type="project" value="UniProtKB-ARBA"/>
</dbReference>
<sequence length="473" mass="54826">MVFVYIIVLYFLYSLISGVVLFSFHQHKKSQYVNEHKTERFFGDQASQDRVALVEKRYESGLARINLIENAQETLDISYFMISPGLADSIFHTCIVNAADRGVQVRILLDGVSNRMIGKKKDIVYSYVEHPNIQLKFYEPFDMWRPWTWNNRLHDKIIIVDQKLAMVGGRNIGDKYFAPVGLDGATNDRDVVVVNTDINAFENSAISKVKEYYNYVWNHAFSKPLITTLTQKQQKLGQRKLFDLRKLYHVLDESKPSFFQQEINWMEKSLPAKKVTFIHNPIDRFNKEPWVWYEISRLMKKAKDSILIQSPYIIPTKDMRHHLNKGNLSVNEVKAVTNSLAASPNLMAYSGYRRFRKKLVSSGIDVYEFQGPTESYHTKSFIFDNRISLVGSFNLDPRSAYLSTEIMLVIDSEEFASQMKNEIDRIIHYNSLLVKEDGSYAPHPDVIERVVPRVKSLMTCVLTGVTRFGERLL</sequence>
<dbReference type="CDD" id="cd09113">
    <property type="entry name" value="PLDc_ymdC_like_2"/>
    <property type="match status" value="1"/>
</dbReference>
<dbReference type="RefSeq" id="WP_250098550.1">
    <property type="nucleotide sequence ID" value="NZ_JAKRYL010000036.1"/>
</dbReference>
<comment type="caution">
    <text evidence="3">The sequence shown here is derived from an EMBL/GenBank/DDBJ whole genome shotgun (WGS) entry which is preliminary data.</text>
</comment>
<dbReference type="Pfam" id="PF13091">
    <property type="entry name" value="PLDc_2"/>
    <property type="match status" value="2"/>
</dbReference>
<dbReference type="PANTHER" id="PTHR21248">
    <property type="entry name" value="CARDIOLIPIN SYNTHASE"/>
    <property type="match status" value="1"/>
</dbReference>
<accession>A0A9X2I7Z2</accession>
<dbReference type="AlphaFoldDB" id="A0A9X2I7Z2"/>
<dbReference type="PROSITE" id="PS50035">
    <property type="entry name" value="PLD"/>
    <property type="match status" value="2"/>
</dbReference>
<evidence type="ECO:0000313" key="4">
    <source>
        <dbReference type="Proteomes" id="UP001139150"/>
    </source>
</evidence>
<keyword evidence="1" id="KW-1133">Transmembrane helix</keyword>
<keyword evidence="1" id="KW-0472">Membrane</keyword>